<sequence length="282" mass="30430">MGRPRQSEREGEADKPALTRTLERGLTLLSLVARGGDLTLIDISRAASMSPSTALRLLETLRARHFVEKDASTGVYRIAIGAFEIGSSYLRQNGLGEAARAVLSRLSGELRQSTSLAVLDNSDIVYVERAEAEGPLGARARWGERLPAHSTAAGKAMLALSWESRCDEVLGAEPFARVTPRTITGRDALMAELRTIRERRYAVDDEESALGVRCIAAPVLDRDGIARAAISVSMLVAANTPERETQVVNAVLRAADRLSANLGWTQHAVPRSGIDADSVFID</sequence>
<dbReference type="Gene3D" id="1.10.10.10">
    <property type="entry name" value="Winged helix-like DNA-binding domain superfamily/Winged helix DNA-binding domain"/>
    <property type="match status" value="1"/>
</dbReference>
<keyword evidence="2" id="KW-0238">DNA-binding</keyword>
<dbReference type="GO" id="GO:0003700">
    <property type="term" value="F:DNA-binding transcription factor activity"/>
    <property type="evidence" value="ECO:0007669"/>
    <property type="project" value="TreeGrafter"/>
</dbReference>
<proteinExistence type="predicted"/>
<dbReference type="GO" id="GO:0003677">
    <property type="term" value="F:DNA binding"/>
    <property type="evidence" value="ECO:0007669"/>
    <property type="project" value="UniProtKB-KW"/>
</dbReference>
<evidence type="ECO:0008006" key="8">
    <source>
        <dbReference type="Google" id="ProtNLM"/>
    </source>
</evidence>
<keyword evidence="3" id="KW-0804">Transcription</keyword>
<dbReference type="PROSITE" id="PS51077">
    <property type="entry name" value="HTH_ICLR"/>
    <property type="match status" value="1"/>
</dbReference>
<dbReference type="InterPro" id="IPR036388">
    <property type="entry name" value="WH-like_DNA-bd_sf"/>
</dbReference>
<dbReference type="Proteomes" id="UP000019486">
    <property type="component" value="Unassembled WGS sequence"/>
</dbReference>
<gene>
    <name evidence="6" type="ORF">N825_32735</name>
</gene>
<dbReference type="SMART" id="SM00346">
    <property type="entry name" value="HTH_ICLR"/>
    <property type="match status" value="1"/>
</dbReference>
<dbReference type="STRING" id="1385369.N825_32735"/>
<feature type="domain" description="HTH iclR-type" evidence="4">
    <location>
        <begin position="19"/>
        <end position="80"/>
    </location>
</feature>
<name>W9H3D8_9PROT</name>
<evidence type="ECO:0000256" key="1">
    <source>
        <dbReference type="ARBA" id="ARBA00023015"/>
    </source>
</evidence>
<reference evidence="6 7" key="1">
    <citation type="submission" date="2013-08" db="EMBL/GenBank/DDBJ databases">
        <title>The genome sequence of Skermanella stibiiresistens.</title>
        <authorList>
            <person name="Zhu W."/>
            <person name="Wang G."/>
        </authorList>
    </citation>
    <scope>NUCLEOTIDE SEQUENCE [LARGE SCALE GENOMIC DNA]</scope>
    <source>
        <strain evidence="6 7">SB22</strain>
    </source>
</reference>
<protein>
    <recommendedName>
        <fullName evidence="8">IclR family transcriptional regulator</fullName>
    </recommendedName>
</protein>
<dbReference type="RefSeq" id="WP_051511873.1">
    <property type="nucleotide sequence ID" value="NZ_AVFL01000006.1"/>
</dbReference>
<dbReference type="PANTHER" id="PTHR30136:SF24">
    <property type="entry name" value="HTH-TYPE TRANSCRIPTIONAL REPRESSOR ALLR"/>
    <property type="match status" value="1"/>
</dbReference>
<evidence type="ECO:0000259" key="5">
    <source>
        <dbReference type="PROSITE" id="PS51078"/>
    </source>
</evidence>
<dbReference type="PANTHER" id="PTHR30136">
    <property type="entry name" value="HELIX-TURN-HELIX TRANSCRIPTIONAL REGULATOR, ICLR FAMILY"/>
    <property type="match status" value="1"/>
</dbReference>
<dbReference type="PROSITE" id="PS51078">
    <property type="entry name" value="ICLR_ED"/>
    <property type="match status" value="1"/>
</dbReference>
<dbReference type="AlphaFoldDB" id="W9H3D8"/>
<accession>W9H3D8</accession>
<evidence type="ECO:0000256" key="2">
    <source>
        <dbReference type="ARBA" id="ARBA00023125"/>
    </source>
</evidence>
<dbReference type="GO" id="GO:0045892">
    <property type="term" value="P:negative regulation of DNA-templated transcription"/>
    <property type="evidence" value="ECO:0007669"/>
    <property type="project" value="TreeGrafter"/>
</dbReference>
<dbReference type="InterPro" id="IPR036390">
    <property type="entry name" value="WH_DNA-bd_sf"/>
</dbReference>
<dbReference type="Pfam" id="PF09339">
    <property type="entry name" value="HTH_IclR"/>
    <property type="match status" value="1"/>
</dbReference>
<feature type="domain" description="IclR-ED" evidence="5">
    <location>
        <begin position="81"/>
        <end position="264"/>
    </location>
</feature>
<comment type="caution">
    <text evidence="6">The sequence shown here is derived from an EMBL/GenBank/DDBJ whole genome shotgun (WGS) entry which is preliminary data.</text>
</comment>
<keyword evidence="7" id="KW-1185">Reference proteome</keyword>
<dbReference type="EMBL" id="AVFL01000006">
    <property type="protein sequence ID" value="EWY40695.1"/>
    <property type="molecule type" value="Genomic_DNA"/>
</dbReference>
<evidence type="ECO:0000259" key="4">
    <source>
        <dbReference type="PROSITE" id="PS51077"/>
    </source>
</evidence>
<evidence type="ECO:0000313" key="6">
    <source>
        <dbReference type="EMBL" id="EWY40695.1"/>
    </source>
</evidence>
<dbReference type="Pfam" id="PF01614">
    <property type="entry name" value="IclR_C"/>
    <property type="match status" value="1"/>
</dbReference>
<keyword evidence="1" id="KW-0805">Transcription regulation</keyword>
<evidence type="ECO:0000313" key="7">
    <source>
        <dbReference type="Proteomes" id="UP000019486"/>
    </source>
</evidence>
<dbReference type="Gene3D" id="3.30.450.40">
    <property type="match status" value="1"/>
</dbReference>
<dbReference type="InterPro" id="IPR014757">
    <property type="entry name" value="Tscrpt_reg_IclR_C"/>
</dbReference>
<dbReference type="SUPFAM" id="SSF46785">
    <property type="entry name" value="Winged helix' DNA-binding domain"/>
    <property type="match status" value="1"/>
</dbReference>
<dbReference type="OrthoDB" id="9807558at2"/>
<organism evidence="6 7">
    <name type="scientific">Skermanella stibiiresistens SB22</name>
    <dbReference type="NCBI Taxonomy" id="1385369"/>
    <lineage>
        <taxon>Bacteria</taxon>
        <taxon>Pseudomonadati</taxon>
        <taxon>Pseudomonadota</taxon>
        <taxon>Alphaproteobacteria</taxon>
        <taxon>Rhodospirillales</taxon>
        <taxon>Azospirillaceae</taxon>
        <taxon>Skermanella</taxon>
    </lineage>
</organism>
<dbReference type="InterPro" id="IPR005471">
    <property type="entry name" value="Tscrpt_reg_IclR_N"/>
</dbReference>
<dbReference type="InterPro" id="IPR050707">
    <property type="entry name" value="HTH_MetabolicPath_Reg"/>
</dbReference>
<dbReference type="SUPFAM" id="SSF55781">
    <property type="entry name" value="GAF domain-like"/>
    <property type="match status" value="1"/>
</dbReference>
<evidence type="ECO:0000256" key="3">
    <source>
        <dbReference type="ARBA" id="ARBA00023163"/>
    </source>
</evidence>
<dbReference type="InterPro" id="IPR029016">
    <property type="entry name" value="GAF-like_dom_sf"/>
</dbReference>